<dbReference type="PANTHER" id="PTHR35472">
    <property type="match status" value="1"/>
</dbReference>
<evidence type="ECO:0000313" key="2">
    <source>
        <dbReference type="EMBL" id="PON62821.1"/>
    </source>
</evidence>
<evidence type="ECO:0000313" key="3">
    <source>
        <dbReference type="Proteomes" id="UP000237105"/>
    </source>
</evidence>
<feature type="signal peptide" evidence="1">
    <location>
        <begin position="1"/>
        <end position="25"/>
    </location>
</feature>
<proteinExistence type="predicted"/>
<comment type="caution">
    <text evidence="2">The sequence shown here is derived from an EMBL/GenBank/DDBJ whole genome shotgun (WGS) entry which is preliminary data.</text>
</comment>
<dbReference type="AlphaFoldDB" id="A0A2P5CP71"/>
<dbReference type="Proteomes" id="UP000237105">
    <property type="component" value="Unassembled WGS sequence"/>
</dbReference>
<dbReference type="PANTHER" id="PTHR35472:SF4">
    <property type="entry name" value="DUF19 DOMAIN-CONTAINING PROTEIN"/>
    <property type="match status" value="1"/>
</dbReference>
<feature type="chain" id="PRO_5015198470" evidence="1">
    <location>
        <begin position="26"/>
        <end position="86"/>
    </location>
</feature>
<keyword evidence="1" id="KW-0732">Signal</keyword>
<accession>A0A2P5CP71</accession>
<protein>
    <submittedName>
        <fullName evidence="2">CLAVATA3/ESR (CLE)-related protein</fullName>
    </submittedName>
</protein>
<organism evidence="2 3">
    <name type="scientific">Parasponia andersonii</name>
    <name type="common">Sponia andersonii</name>
    <dbReference type="NCBI Taxonomy" id="3476"/>
    <lineage>
        <taxon>Eukaryota</taxon>
        <taxon>Viridiplantae</taxon>
        <taxon>Streptophyta</taxon>
        <taxon>Embryophyta</taxon>
        <taxon>Tracheophyta</taxon>
        <taxon>Spermatophyta</taxon>
        <taxon>Magnoliopsida</taxon>
        <taxon>eudicotyledons</taxon>
        <taxon>Gunneridae</taxon>
        <taxon>Pentapetalae</taxon>
        <taxon>rosids</taxon>
        <taxon>fabids</taxon>
        <taxon>Rosales</taxon>
        <taxon>Cannabaceae</taxon>
        <taxon>Parasponia</taxon>
    </lineage>
</organism>
<dbReference type="OrthoDB" id="663321at2759"/>
<reference evidence="3" key="1">
    <citation type="submission" date="2016-06" db="EMBL/GenBank/DDBJ databases">
        <title>Parallel loss of symbiosis genes in relatives of nitrogen-fixing non-legume Parasponia.</title>
        <authorList>
            <person name="Van Velzen R."/>
            <person name="Holmer R."/>
            <person name="Bu F."/>
            <person name="Rutten L."/>
            <person name="Van Zeijl A."/>
            <person name="Liu W."/>
            <person name="Santuari L."/>
            <person name="Cao Q."/>
            <person name="Sharma T."/>
            <person name="Shen D."/>
            <person name="Roswanjaya Y."/>
            <person name="Wardhani T."/>
            <person name="Kalhor M.S."/>
            <person name="Jansen J."/>
            <person name="Van den Hoogen J."/>
            <person name="Gungor B."/>
            <person name="Hartog M."/>
            <person name="Hontelez J."/>
            <person name="Verver J."/>
            <person name="Yang W.-C."/>
            <person name="Schijlen E."/>
            <person name="Repin R."/>
            <person name="Schilthuizen M."/>
            <person name="Schranz E."/>
            <person name="Heidstra R."/>
            <person name="Miyata K."/>
            <person name="Fedorova E."/>
            <person name="Kohlen W."/>
            <person name="Bisseling T."/>
            <person name="Smit S."/>
            <person name="Geurts R."/>
        </authorList>
    </citation>
    <scope>NUCLEOTIDE SEQUENCE [LARGE SCALE GENOMIC DNA]</scope>
    <source>
        <strain evidence="3">cv. WU1-14</strain>
    </source>
</reference>
<dbReference type="EMBL" id="JXTB01000109">
    <property type="protein sequence ID" value="PON62821.1"/>
    <property type="molecule type" value="Genomic_DNA"/>
</dbReference>
<dbReference type="InterPro" id="IPR055317">
    <property type="entry name" value="CLE14-like"/>
</dbReference>
<evidence type="ECO:0000256" key="1">
    <source>
        <dbReference type="SAM" id="SignalP"/>
    </source>
</evidence>
<gene>
    <name evidence="2" type="ORF">PanWU01x14_134970</name>
</gene>
<sequence length="86" mass="9669">MGVQNHKLPCMVMIIILMISQFSSCRQINKARSESTNKTDKSSKFYSQFSWHLSAKAPEESREYGINPRYGASLRAVPGGPNPLHN</sequence>
<name>A0A2P5CP71_PARAD</name>
<keyword evidence="3" id="KW-1185">Reference proteome</keyword>